<comment type="caution">
    <text evidence="2">The sequence shown here is derived from an EMBL/GenBank/DDBJ whole genome shotgun (WGS) entry which is preliminary data.</text>
</comment>
<accession>A0ABP8IY85</accession>
<evidence type="ECO:0000256" key="1">
    <source>
        <dbReference type="SAM" id="SignalP"/>
    </source>
</evidence>
<sequence length="154" mass="17161">MYYIFSRASGVALWCLLIFGSLCSCKKDEQQPASTKELLAAGKWLPVLLTAESTPVGGGTTTVMNVDFCAEEYIKLDYPDTFSALDGCLDNGEPPRTLTGTWSLSADEKKLTFTQTGSPPADFRVDGLTKEQLKISFEQRSGNIMRRYFYTYKH</sequence>
<protein>
    <recommendedName>
        <fullName evidence="4">Lipocalin-like domain-containing protein</fullName>
    </recommendedName>
</protein>
<keyword evidence="1" id="KW-0732">Signal</keyword>
<gene>
    <name evidence="2" type="ORF">GCM10023186_17630</name>
</gene>
<evidence type="ECO:0000313" key="3">
    <source>
        <dbReference type="Proteomes" id="UP001500454"/>
    </source>
</evidence>
<name>A0ABP8IY85_9BACT</name>
<dbReference type="EMBL" id="BAABHA010000003">
    <property type="protein sequence ID" value="GAA4379823.1"/>
    <property type="molecule type" value="Genomic_DNA"/>
</dbReference>
<dbReference type="RefSeq" id="WP_345223340.1">
    <property type="nucleotide sequence ID" value="NZ_BAABHA010000003.1"/>
</dbReference>
<evidence type="ECO:0000313" key="2">
    <source>
        <dbReference type="EMBL" id="GAA4379823.1"/>
    </source>
</evidence>
<evidence type="ECO:0008006" key="4">
    <source>
        <dbReference type="Google" id="ProtNLM"/>
    </source>
</evidence>
<reference evidence="3" key="1">
    <citation type="journal article" date="2019" name="Int. J. Syst. Evol. Microbiol.">
        <title>The Global Catalogue of Microorganisms (GCM) 10K type strain sequencing project: providing services to taxonomists for standard genome sequencing and annotation.</title>
        <authorList>
            <consortium name="The Broad Institute Genomics Platform"/>
            <consortium name="The Broad Institute Genome Sequencing Center for Infectious Disease"/>
            <person name="Wu L."/>
            <person name="Ma J."/>
        </authorList>
    </citation>
    <scope>NUCLEOTIDE SEQUENCE [LARGE SCALE GENOMIC DNA]</scope>
    <source>
        <strain evidence="3">JCM 17924</strain>
    </source>
</reference>
<dbReference type="PROSITE" id="PS51257">
    <property type="entry name" value="PROKAR_LIPOPROTEIN"/>
    <property type="match status" value="1"/>
</dbReference>
<keyword evidence="3" id="KW-1185">Reference proteome</keyword>
<feature type="chain" id="PRO_5046692735" description="Lipocalin-like domain-containing protein" evidence="1">
    <location>
        <begin position="27"/>
        <end position="154"/>
    </location>
</feature>
<dbReference type="Proteomes" id="UP001500454">
    <property type="component" value="Unassembled WGS sequence"/>
</dbReference>
<proteinExistence type="predicted"/>
<organism evidence="2 3">
    <name type="scientific">Hymenobacter koreensis</name>
    <dbReference type="NCBI Taxonomy" id="1084523"/>
    <lineage>
        <taxon>Bacteria</taxon>
        <taxon>Pseudomonadati</taxon>
        <taxon>Bacteroidota</taxon>
        <taxon>Cytophagia</taxon>
        <taxon>Cytophagales</taxon>
        <taxon>Hymenobacteraceae</taxon>
        <taxon>Hymenobacter</taxon>
    </lineage>
</organism>
<feature type="signal peptide" evidence="1">
    <location>
        <begin position="1"/>
        <end position="26"/>
    </location>
</feature>